<proteinExistence type="predicted"/>
<keyword evidence="3" id="KW-1185">Reference proteome</keyword>
<dbReference type="EMBL" id="CP036349">
    <property type="protein sequence ID" value="QDV72439.1"/>
    <property type="molecule type" value="Genomic_DNA"/>
</dbReference>
<dbReference type="Proteomes" id="UP000316426">
    <property type="component" value="Chromosome"/>
</dbReference>
<dbReference type="RefSeq" id="WP_145107297.1">
    <property type="nucleotide sequence ID" value="NZ_CP036349.1"/>
</dbReference>
<dbReference type="AlphaFoldDB" id="A0A518K3T7"/>
<organism evidence="2 3">
    <name type="scientific">Botrimarina mediterranea</name>
    <dbReference type="NCBI Taxonomy" id="2528022"/>
    <lineage>
        <taxon>Bacteria</taxon>
        <taxon>Pseudomonadati</taxon>
        <taxon>Planctomycetota</taxon>
        <taxon>Planctomycetia</taxon>
        <taxon>Pirellulales</taxon>
        <taxon>Lacipirellulaceae</taxon>
        <taxon>Botrimarina</taxon>
    </lineage>
</organism>
<protein>
    <recommendedName>
        <fullName evidence="4">LTD domain-containing protein</fullName>
    </recommendedName>
</protein>
<sequence length="221" mass="22507" precursor="true">MKITSLFTCALLALAAPATAAFDLKITEMWMGNEPGSNLTEDWVEITNMGDTAWVEAVDGGLWFDDGSFDASAADPMSGIPSIAPGEAVIYVNGDAAAIDEFLSVWGLAAGSLQIGIHDGSGLGQGGDGVAIFRSVAQPTIDDIVDAQEYDDASLNGGQSWDVLVGGFSTIGNSSGAFQSALSNDEGQFAIASPPGTLVPEPTAAVLGMIALGAFAGARRS</sequence>
<dbReference type="KEGG" id="bmei:Spa11_06150"/>
<evidence type="ECO:0008006" key="4">
    <source>
        <dbReference type="Google" id="ProtNLM"/>
    </source>
</evidence>
<accession>A0A518K3T7</accession>
<evidence type="ECO:0000256" key="1">
    <source>
        <dbReference type="SAM" id="SignalP"/>
    </source>
</evidence>
<feature type="signal peptide" evidence="1">
    <location>
        <begin position="1"/>
        <end position="20"/>
    </location>
</feature>
<keyword evidence="1" id="KW-0732">Signal</keyword>
<evidence type="ECO:0000313" key="2">
    <source>
        <dbReference type="EMBL" id="QDV72439.1"/>
    </source>
</evidence>
<name>A0A518K3T7_9BACT</name>
<reference evidence="2 3" key="1">
    <citation type="submission" date="2019-02" db="EMBL/GenBank/DDBJ databases">
        <title>Deep-cultivation of Planctomycetes and their phenomic and genomic characterization uncovers novel biology.</title>
        <authorList>
            <person name="Wiegand S."/>
            <person name="Jogler M."/>
            <person name="Boedeker C."/>
            <person name="Pinto D."/>
            <person name="Vollmers J."/>
            <person name="Rivas-Marin E."/>
            <person name="Kohn T."/>
            <person name="Peeters S.H."/>
            <person name="Heuer A."/>
            <person name="Rast P."/>
            <person name="Oberbeckmann S."/>
            <person name="Bunk B."/>
            <person name="Jeske O."/>
            <person name="Meyerdierks A."/>
            <person name="Storesund J.E."/>
            <person name="Kallscheuer N."/>
            <person name="Luecker S."/>
            <person name="Lage O.M."/>
            <person name="Pohl T."/>
            <person name="Merkel B.J."/>
            <person name="Hornburger P."/>
            <person name="Mueller R.-W."/>
            <person name="Bruemmer F."/>
            <person name="Labrenz M."/>
            <person name="Spormann A.M."/>
            <person name="Op den Camp H."/>
            <person name="Overmann J."/>
            <person name="Amann R."/>
            <person name="Jetten M.S.M."/>
            <person name="Mascher T."/>
            <person name="Medema M.H."/>
            <person name="Devos D.P."/>
            <person name="Kaster A.-K."/>
            <person name="Ovreas L."/>
            <person name="Rohde M."/>
            <person name="Galperin M.Y."/>
            <person name="Jogler C."/>
        </authorList>
    </citation>
    <scope>NUCLEOTIDE SEQUENCE [LARGE SCALE GENOMIC DNA]</scope>
    <source>
        <strain evidence="2 3">Spa11</strain>
    </source>
</reference>
<gene>
    <name evidence="2" type="ORF">Spa11_06150</name>
</gene>
<feature type="chain" id="PRO_5021969086" description="LTD domain-containing protein" evidence="1">
    <location>
        <begin position="21"/>
        <end position="221"/>
    </location>
</feature>
<evidence type="ECO:0000313" key="3">
    <source>
        <dbReference type="Proteomes" id="UP000316426"/>
    </source>
</evidence>